<dbReference type="InterPro" id="IPR036388">
    <property type="entry name" value="WH-like_DNA-bd_sf"/>
</dbReference>
<dbReference type="PROSITE" id="PS50949">
    <property type="entry name" value="HTH_GNTR"/>
    <property type="match status" value="1"/>
</dbReference>
<dbReference type="Gene3D" id="1.20.120.530">
    <property type="entry name" value="GntR ligand-binding domain-like"/>
    <property type="match status" value="1"/>
</dbReference>
<keyword evidence="2" id="KW-0238">DNA-binding</keyword>
<dbReference type="Gene3D" id="1.10.10.10">
    <property type="entry name" value="Winged helix-like DNA-binding domain superfamily/Winged helix DNA-binding domain"/>
    <property type="match status" value="1"/>
</dbReference>
<dbReference type="SMART" id="SM00345">
    <property type="entry name" value="HTH_GNTR"/>
    <property type="match status" value="1"/>
</dbReference>
<sequence>MATAIRRSSLTDQATQALMTYITENGLGDGDPLPGTGELAATFEVSVPVIREAIAGLAAIGVLKRQQGRESVVSTPNASHLSRLLSFRVAHAAVDDESIQQFREVVEVGSARLAAANRDEHALAELDRALQDLRGAEGDEALHVADIAFHAALARASSNDMFSLTLDALQPLLHRLRRRVWSGWVDSGGDLVSIVEAHATILEQVRAGDIEGAGKAMADHLAQARHGLENPPRPAAD</sequence>
<evidence type="ECO:0000256" key="1">
    <source>
        <dbReference type="ARBA" id="ARBA00023015"/>
    </source>
</evidence>
<dbReference type="SMART" id="SM00895">
    <property type="entry name" value="FCD"/>
    <property type="match status" value="1"/>
</dbReference>
<dbReference type="InterPro" id="IPR000524">
    <property type="entry name" value="Tscrpt_reg_HTH_GntR"/>
</dbReference>
<dbReference type="SUPFAM" id="SSF48008">
    <property type="entry name" value="GntR ligand-binding domain-like"/>
    <property type="match status" value="1"/>
</dbReference>
<dbReference type="RefSeq" id="WP_201858519.1">
    <property type="nucleotide sequence ID" value="NZ_JAERRG010000063.1"/>
</dbReference>
<feature type="domain" description="HTH gntR-type" evidence="4">
    <location>
        <begin position="8"/>
        <end position="76"/>
    </location>
</feature>
<keyword evidence="6" id="KW-1185">Reference proteome</keyword>
<dbReference type="SUPFAM" id="SSF46785">
    <property type="entry name" value="Winged helix' DNA-binding domain"/>
    <property type="match status" value="1"/>
</dbReference>
<dbReference type="InterPro" id="IPR011711">
    <property type="entry name" value="GntR_C"/>
</dbReference>
<dbReference type="EMBL" id="JAERRG010000063">
    <property type="protein sequence ID" value="MBL1120765.1"/>
    <property type="molecule type" value="Genomic_DNA"/>
</dbReference>
<name>A0ABS1Q8S5_9ACTN</name>
<proteinExistence type="predicted"/>
<organism evidence="5 6">
    <name type="scientific">Streptomyces endocoffeicus</name>
    <dbReference type="NCBI Taxonomy" id="2898945"/>
    <lineage>
        <taxon>Bacteria</taxon>
        <taxon>Bacillati</taxon>
        <taxon>Actinomycetota</taxon>
        <taxon>Actinomycetes</taxon>
        <taxon>Kitasatosporales</taxon>
        <taxon>Streptomycetaceae</taxon>
        <taxon>Streptomyces</taxon>
    </lineage>
</organism>
<accession>A0ABS1Q8S5</accession>
<dbReference type="Proteomes" id="UP000621510">
    <property type="component" value="Unassembled WGS sequence"/>
</dbReference>
<gene>
    <name evidence="5" type="ORF">JK364_52195</name>
</gene>
<protein>
    <submittedName>
        <fullName evidence="5">FadR family transcriptional regulator</fullName>
    </submittedName>
</protein>
<dbReference type="Pfam" id="PF07729">
    <property type="entry name" value="FCD"/>
    <property type="match status" value="1"/>
</dbReference>
<evidence type="ECO:0000313" key="6">
    <source>
        <dbReference type="Proteomes" id="UP000621510"/>
    </source>
</evidence>
<keyword evidence="1" id="KW-0805">Transcription regulation</keyword>
<dbReference type="InterPro" id="IPR008920">
    <property type="entry name" value="TF_FadR/GntR_C"/>
</dbReference>
<evidence type="ECO:0000256" key="3">
    <source>
        <dbReference type="ARBA" id="ARBA00023163"/>
    </source>
</evidence>
<dbReference type="Pfam" id="PF00392">
    <property type="entry name" value="GntR"/>
    <property type="match status" value="1"/>
</dbReference>
<reference evidence="5 6" key="1">
    <citation type="submission" date="2021-01" db="EMBL/GenBank/DDBJ databases">
        <title>WGS of actinomycetes isolated from Thailand.</title>
        <authorList>
            <person name="Thawai C."/>
        </authorList>
    </citation>
    <scope>NUCLEOTIDE SEQUENCE [LARGE SCALE GENOMIC DNA]</scope>
    <source>
        <strain evidence="5 6">CA3R110</strain>
    </source>
</reference>
<dbReference type="InterPro" id="IPR036390">
    <property type="entry name" value="WH_DNA-bd_sf"/>
</dbReference>
<dbReference type="PANTHER" id="PTHR43537">
    <property type="entry name" value="TRANSCRIPTIONAL REGULATOR, GNTR FAMILY"/>
    <property type="match status" value="1"/>
</dbReference>
<evidence type="ECO:0000313" key="5">
    <source>
        <dbReference type="EMBL" id="MBL1120765.1"/>
    </source>
</evidence>
<dbReference type="PANTHER" id="PTHR43537:SF5">
    <property type="entry name" value="UXU OPERON TRANSCRIPTIONAL REGULATOR"/>
    <property type="match status" value="1"/>
</dbReference>
<evidence type="ECO:0000259" key="4">
    <source>
        <dbReference type="PROSITE" id="PS50949"/>
    </source>
</evidence>
<comment type="caution">
    <text evidence="5">The sequence shown here is derived from an EMBL/GenBank/DDBJ whole genome shotgun (WGS) entry which is preliminary data.</text>
</comment>
<evidence type="ECO:0000256" key="2">
    <source>
        <dbReference type="ARBA" id="ARBA00023125"/>
    </source>
</evidence>
<keyword evidence="3" id="KW-0804">Transcription</keyword>